<dbReference type="AlphaFoldDB" id="A0A4R6IA20"/>
<evidence type="ECO:0000313" key="1">
    <source>
        <dbReference type="EMBL" id="TDO19043.1"/>
    </source>
</evidence>
<evidence type="ECO:0000313" key="2">
    <source>
        <dbReference type="Proteomes" id="UP000295499"/>
    </source>
</evidence>
<gene>
    <name evidence="1" type="ORF">CLV32_4665</name>
</gene>
<dbReference type="EMBL" id="SNWM01000008">
    <property type="protein sequence ID" value="TDO19043.1"/>
    <property type="molecule type" value="Genomic_DNA"/>
</dbReference>
<evidence type="ECO:0008006" key="3">
    <source>
        <dbReference type="Google" id="ProtNLM"/>
    </source>
</evidence>
<sequence length="557" mass="64403">MRLRRERVENAESVKSVESVTCIFLLLLVLGLTISVNAQETPNQIMPYSYQFYQKLNPEVYSPETRFHSSIRGYFSDDPLLQEKYYNLMNENVDLRVRRSWLRRKLTDEHLLNAHGDDYDFYADLLPDGQIGKEFKDGTQTWLNSRGAQAGGSVGDQFSFYMNFFENQSVFSNYMTRFIDKNQVVPSELRGRLEPDKRIKDWTYVTALLSYTPIEHLNIALGYDKNFIGDGYRSMLLSDNAANYTFLRLRANLGNVTYQTIFAYMLDPGAEKLTEVRSLGDRAKWAAIHYLDWNATERFSFGFFQAVTWADAYPEGKRGFDFNYIHPLIFLRPLEGANTTSPDKMRIGFNAKYEVAENTAVYGQFMFDEFTAKEFFSGSGYWANKSAIQLGVRGSNLLHIDKLNYLLEFNTARPYTYAHYNRVSNYAQMNQSLAHPLGANFREFVSLLNYSFGRFDFQAQALYAFYGTDPEGFNYGGDIFKDYNTHVNKYGNFVGQGIATKLYFGEVRAAYVINPKYNLRVELSGIYRNEKSAVTNLQTNLITIGLRSSFRNLYRDF</sequence>
<proteinExistence type="predicted"/>
<dbReference type="InterPro" id="IPR038636">
    <property type="entry name" value="Wzi_sf"/>
</dbReference>
<accession>A0A4R6IA20</accession>
<keyword evidence="2" id="KW-1185">Reference proteome</keyword>
<organism evidence="1 2">
    <name type="scientific">Pedobacter duraquae</name>
    <dbReference type="NCBI Taxonomy" id="425511"/>
    <lineage>
        <taxon>Bacteria</taxon>
        <taxon>Pseudomonadati</taxon>
        <taxon>Bacteroidota</taxon>
        <taxon>Sphingobacteriia</taxon>
        <taxon>Sphingobacteriales</taxon>
        <taxon>Sphingobacteriaceae</taxon>
        <taxon>Pedobacter</taxon>
    </lineage>
</organism>
<name>A0A4R6IA20_9SPHI</name>
<protein>
    <recommendedName>
        <fullName evidence="3">Protein involved in gliding motility RemB</fullName>
    </recommendedName>
</protein>
<dbReference type="RefSeq" id="WP_243732389.1">
    <property type="nucleotide sequence ID" value="NZ_SNWM01000008.1"/>
</dbReference>
<reference evidence="1 2" key="1">
    <citation type="submission" date="2019-03" db="EMBL/GenBank/DDBJ databases">
        <title>Genomic Encyclopedia of Archaeal and Bacterial Type Strains, Phase II (KMG-II): from individual species to whole genera.</title>
        <authorList>
            <person name="Goeker M."/>
        </authorList>
    </citation>
    <scope>NUCLEOTIDE SEQUENCE [LARGE SCALE GENOMIC DNA]</scope>
    <source>
        <strain evidence="1 2">DSM 19034</strain>
    </source>
</reference>
<comment type="caution">
    <text evidence="1">The sequence shown here is derived from an EMBL/GenBank/DDBJ whole genome shotgun (WGS) entry which is preliminary data.</text>
</comment>
<dbReference type="Proteomes" id="UP000295499">
    <property type="component" value="Unassembled WGS sequence"/>
</dbReference>
<dbReference type="Gene3D" id="2.40.160.130">
    <property type="entry name" value="Capsule assembly protein Wzi"/>
    <property type="match status" value="1"/>
</dbReference>